<dbReference type="CDD" id="cd03224">
    <property type="entry name" value="ABC_TM1139_LivF_branched"/>
    <property type="match status" value="1"/>
</dbReference>
<sequence length="236" mass="25903">MALLELENVTVDYGSIHAIKTVNIEVETGEVVTLIGANGAGKSTLMKTVMGLVPCKSGKIKFNGIDITNKDTQYMVQSGIILSPEGRQVFPRYSVRDNLLLGAYQRPRQEIPESLETVYTLLPKLKERNAQMAGSLSGGEQQMLAIGRAMMGKPRMLLMDEPSLGLAPLIITEIFNMIDKIRMMGTTILLVEQNARIALKHSDRAYVLEAGSVVLTDRADCLLNSDEVRKAYFGGL</sequence>
<dbReference type="InterPro" id="IPR017871">
    <property type="entry name" value="ABC_transporter-like_CS"/>
</dbReference>
<dbReference type="GO" id="GO:0015807">
    <property type="term" value="P:L-amino acid transport"/>
    <property type="evidence" value="ECO:0007669"/>
    <property type="project" value="TreeGrafter"/>
</dbReference>
<dbReference type="AlphaFoldDB" id="F4GJ58"/>
<keyword evidence="3" id="KW-0547">Nucleotide-binding</keyword>
<dbReference type="Pfam" id="PF00005">
    <property type="entry name" value="ABC_tran"/>
    <property type="match status" value="1"/>
</dbReference>
<dbReference type="eggNOG" id="COG0410">
    <property type="taxonomic scope" value="Bacteria"/>
</dbReference>
<dbReference type="InterPro" id="IPR052156">
    <property type="entry name" value="BCAA_Transport_ATP-bd_LivF"/>
</dbReference>
<dbReference type="GO" id="GO:0016887">
    <property type="term" value="F:ATP hydrolysis activity"/>
    <property type="evidence" value="ECO:0007669"/>
    <property type="project" value="InterPro"/>
</dbReference>
<dbReference type="PIRSF" id="PIRSF039137">
    <property type="entry name" value="ABC_branched_ATPase"/>
    <property type="match status" value="1"/>
</dbReference>
<dbReference type="InterPro" id="IPR027417">
    <property type="entry name" value="P-loop_NTPase"/>
</dbReference>
<feature type="domain" description="ABC transporter" evidence="6">
    <location>
        <begin position="4"/>
        <end position="235"/>
    </location>
</feature>
<evidence type="ECO:0000256" key="4">
    <source>
        <dbReference type="ARBA" id="ARBA00022840"/>
    </source>
</evidence>
<name>F4GJ58_PARC1</name>
<dbReference type="OrthoDB" id="9776369at2"/>
<dbReference type="GO" id="GO:0005524">
    <property type="term" value="F:ATP binding"/>
    <property type="evidence" value="ECO:0007669"/>
    <property type="project" value="UniProtKB-KW"/>
</dbReference>
<dbReference type="PANTHER" id="PTHR43820:SF4">
    <property type="entry name" value="HIGH-AFFINITY BRANCHED-CHAIN AMINO ACID TRANSPORT ATP-BINDING PROTEIN LIVF"/>
    <property type="match status" value="1"/>
</dbReference>
<dbReference type="InterPro" id="IPR003593">
    <property type="entry name" value="AAA+_ATPase"/>
</dbReference>
<proteinExistence type="inferred from homology"/>
<reference evidence="7 8" key="2">
    <citation type="journal article" date="2012" name="Stand. Genomic Sci.">
        <title>Complete genome sequence of the termite hindgut bacterium Spirochaeta coccoides type strain (SPN1(T)), reclassification in the genus Sphaerochaeta as Sphaerochaeta coccoides comb. nov. and emendations of the family Spirochaetaceae and the genus Sphaerochaeta.</title>
        <authorList>
            <person name="Abt B."/>
            <person name="Han C."/>
            <person name="Scheuner C."/>
            <person name="Lu M."/>
            <person name="Lapidus A."/>
            <person name="Nolan M."/>
            <person name="Lucas S."/>
            <person name="Hammon N."/>
            <person name="Deshpande S."/>
            <person name="Cheng J.F."/>
            <person name="Tapia R."/>
            <person name="Goodwin L.A."/>
            <person name="Pitluck S."/>
            <person name="Liolios K."/>
            <person name="Pagani I."/>
            <person name="Ivanova N."/>
            <person name="Mavromatis K."/>
            <person name="Mikhailova N."/>
            <person name="Huntemann M."/>
            <person name="Pati A."/>
            <person name="Chen A."/>
            <person name="Palaniappan K."/>
            <person name="Land M."/>
            <person name="Hauser L."/>
            <person name="Brambilla E.M."/>
            <person name="Rohde M."/>
            <person name="Spring S."/>
            <person name="Gronow S."/>
            <person name="Goker M."/>
            <person name="Woyke T."/>
            <person name="Bristow J."/>
            <person name="Eisen J.A."/>
            <person name="Markowitz V."/>
            <person name="Hugenholtz P."/>
            <person name="Kyrpides N.C."/>
            <person name="Klenk H.P."/>
            <person name="Detter J.C."/>
        </authorList>
    </citation>
    <scope>NUCLEOTIDE SEQUENCE [LARGE SCALE GENOMIC DNA]</scope>
    <source>
        <strain evidence="8">ATCC BAA-1237 / DSM 17374 / SPN1</strain>
    </source>
</reference>
<evidence type="ECO:0000256" key="1">
    <source>
        <dbReference type="ARBA" id="ARBA00005417"/>
    </source>
</evidence>
<keyword evidence="4" id="KW-0067">ATP-binding</keyword>
<protein>
    <submittedName>
        <fullName evidence="7">ABC transporter related protein</fullName>
    </submittedName>
</protein>
<dbReference type="KEGG" id="scc:Spico_0111"/>
<dbReference type="Proteomes" id="UP000007939">
    <property type="component" value="Chromosome"/>
</dbReference>
<dbReference type="InterPro" id="IPR003439">
    <property type="entry name" value="ABC_transporter-like_ATP-bd"/>
</dbReference>
<reference evidence="8" key="1">
    <citation type="submission" date="2011-04" db="EMBL/GenBank/DDBJ databases">
        <title>The complete genome of Spirochaeta coccoides DSM 17374.</title>
        <authorList>
            <person name="Lucas S."/>
            <person name="Copeland A."/>
            <person name="Lapidus A."/>
            <person name="Bruce D."/>
            <person name="Goodwin L."/>
            <person name="Pitluck S."/>
            <person name="Peters L."/>
            <person name="Kyrpides N."/>
            <person name="Mavromatis K."/>
            <person name="Pagani I."/>
            <person name="Ivanova N."/>
            <person name="Ovchinnikova G."/>
            <person name="Lu M."/>
            <person name="Detter J.C."/>
            <person name="Tapia R."/>
            <person name="Han C."/>
            <person name="Land M."/>
            <person name="Hauser L."/>
            <person name="Markowitz V."/>
            <person name="Cheng J.-F."/>
            <person name="Hugenholtz P."/>
            <person name="Woyke T."/>
            <person name="Wu D."/>
            <person name="Spring S."/>
            <person name="Schroeder M."/>
            <person name="Brambilla E."/>
            <person name="Klenk H.-P."/>
            <person name="Eisen J.A."/>
        </authorList>
    </citation>
    <scope>NUCLEOTIDE SEQUENCE [LARGE SCALE GENOMIC DNA]</scope>
    <source>
        <strain evidence="8">ATCC BAA-1237 / DSM 17374 / SPN1</strain>
    </source>
</reference>
<evidence type="ECO:0000256" key="2">
    <source>
        <dbReference type="ARBA" id="ARBA00022448"/>
    </source>
</evidence>
<dbReference type="EMBL" id="CP002659">
    <property type="protein sequence ID" value="AEC01353.1"/>
    <property type="molecule type" value="Genomic_DNA"/>
</dbReference>
<dbReference type="RefSeq" id="WP_013738749.1">
    <property type="nucleotide sequence ID" value="NC_015436.1"/>
</dbReference>
<accession>F4GJ58</accession>
<dbReference type="HOGENOM" id="CLU_000604_1_2_12"/>
<dbReference type="PROSITE" id="PS00211">
    <property type="entry name" value="ABC_TRANSPORTER_1"/>
    <property type="match status" value="1"/>
</dbReference>
<dbReference type="GO" id="GO:0015658">
    <property type="term" value="F:branched-chain amino acid transmembrane transporter activity"/>
    <property type="evidence" value="ECO:0007669"/>
    <property type="project" value="InterPro"/>
</dbReference>
<keyword evidence="2" id="KW-0813">Transport</keyword>
<evidence type="ECO:0000256" key="5">
    <source>
        <dbReference type="ARBA" id="ARBA00022970"/>
    </source>
</evidence>
<dbReference type="Gene3D" id="3.40.50.300">
    <property type="entry name" value="P-loop containing nucleotide triphosphate hydrolases"/>
    <property type="match status" value="1"/>
</dbReference>
<evidence type="ECO:0000313" key="7">
    <source>
        <dbReference type="EMBL" id="AEC01353.1"/>
    </source>
</evidence>
<keyword evidence="8" id="KW-1185">Reference proteome</keyword>
<dbReference type="PANTHER" id="PTHR43820">
    <property type="entry name" value="HIGH-AFFINITY BRANCHED-CHAIN AMINO ACID TRANSPORT ATP-BINDING PROTEIN LIVF"/>
    <property type="match status" value="1"/>
</dbReference>
<dbReference type="SMART" id="SM00382">
    <property type="entry name" value="AAA"/>
    <property type="match status" value="1"/>
</dbReference>
<dbReference type="SUPFAM" id="SSF52540">
    <property type="entry name" value="P-loop containing nucleoside triphosphate hydrolases"/>
    <property type="match status" value="1"/>
</dbReference>
<comment type="similarity">
    <text evidence="1">Belongs to the ABC transporter superfamily.</text>
</comment>
<dbReference type="PROSITE" id="PS50893">
    <property type="entry name" value="ABC_TRANSPORTER_2"/>
    <property type="match status" value="1"/>
</dbReference>
<gene>
    <name evidence="7" type="ordered locus">Spico_0111</name>
</gene>
<evidence type="ECO:0000313" key="8">
    <source>
        <dbReference type="Proteomes" id="UP000007939"/>
    </source>
</evidence>
<evidence type="ECO:0000259" key="6">
    <source>
        <dbReference type="PROSITE" id="PS50893"/>
    </source>
</evidence>
<keyword evidence="5" id="KW-0029">Amino-acid transport</keyword>
<dbReference type="STRING" id="760011.Spico_0111"/>
<evidence type="ECO:0000256" key="3">
    <source>
        <dbReference type="ARBA" id="ARBA00022741"/>
    </source>
</evidence>
<organism evidence="7 8">
    <name type="scientific">Parasphaerochaeta coccoides (strain ATCC BAA-1237 / DSM 17374 / SPN1)</name>
    <name type="common">Sphaerochaeta coccoides</name>
    <dbReference type="NCBI Taxonomy" id="760011"/>
    <lineage>
        <taxon>Bacteria</taxon>
        <taxon>Pseudomonadati</taxon>
        <taxon>Spirochaetota</taxon>
        <taxon>Spirochaetia</taxon>
        <taxon>Spirochaetales</taxon>
        <taxon>Sphaerochaetaceae</taxon>
        <taxon>Parasphaerochaeta</taxon>
    </lineage>
</organism>
<dbReference type="InterPro" id="IPR030660">
    <property type="entry name" value="ABC_branched_ATPase_LivF/BraG"/>
</dbReference>